<keyword evidence="5" id="KW-0325">Glycoprotein</keyword>
<comment type="cofactor">
    <cofactor evidence="1">
        <name>Cu(2+)</name>
        <dbReference type="ChEBI" id="CHEBI:29036"/>
    </cofactor>
</comment>
<accession>K1XHQ6</accession>
<name>K1XHQ6_MARBU</name>
<gene>
    <name evidence="9" type="ORF">MBM_00975</name>
</gene>
<dbReference type="Gene3D" id="2.70.50.70">
    <property type="match status" value="1"/>
</dbReference>
<dbReference type="InterPro" id="IPR005103">
    <property type="entry name" value="AA9_LPMO"/>
</dbReference>
<dbReference type="KEGG" id="mbe:MBM_00975"/>
<dbReference type="Pfam" id="PF03443">
    <property type="entry name" value="AA9"/>
    <property type="match status" value="1"/>
</dbReference>
<dbReference type="CDD" id="cd21175">
    <property type="entry name" value="LPMO_AA9"/>
    <property type="match status" value="1"/>
</dbReference>
<comment type="catalytic activity">
    <reaction evidence="6">
        <text>[(1-&gt;4)-beta-D-glucosyl]n+m + reduced acceptor + O2 = 4-dehydro-beta-D-glucosyl-[(1-&gt;4)-beta-D-glucosyl]n-1 + [(1-&gt;4)-beta-D-glucosyl]m + acceptor + H2O.</text>
        <dbReference type="EC" id="1.14.99.56"/>
    </reaction>
</comment>
<dbReference type="PANTHER" id="PTHR33353:SF11">
    <property type="entry name" value="GLYCOSYLHYDROLASE FAMILY 61-7 PROTEIN"/>
    <property type="match status" value="1"/>
</dbReference>
<dbReference type="GO" id="GO:0008810">
    <property type="term" value="F:cellulase activity"/>
    <property type="evidence" value="ECO:0007669"/>
    <property type="project" value="UniProtKB-UniRule"/>
</dbReference>
<dbReference type="eggNOG" id="ENOG502SJNZ">
    <property type="taxonomic scope" value="Eukaryota"/>
</dbReference>
<comment type="subcellular location">
    <subcellularLocation>
        <location evidence="2 6">Secreted</location>
    </subcellularLocation>
</comment>
<dbReference type="OMA" id="YVECAQV"/>
<dbReference type="STRING" id="1072389.K1XHQ6"/>
<keyword evidence="7" id="KW-0732">Signal</keyword>
<dbReference type="HOGENOM" id="CLU_031730_4_2_1"/>
<dbReference type="OrthoDB" id="6038816at2759"/>
<evidence type="ECO:0000256" key="3">
    <source>
        <dbReference type="ARBA" id="ARBA00022525"/>
    </source>
</evidence>
<dbReference type="GO" id="GO:0005576">
    <property type="term" value="C:extracellular region"/>
    <property type="evidence" value="ECO:0007669"/>
    <property type="project" value="UniProtKB-SubCell"/>
</dbReference>
<evidence type="ECO:0000256" key="5">
    <source>
        <dbReference type="ARBA" id="ARBA00023180"/>
    </source>
</evidence>
<evidence type="ECO:0000313" key="9">
    <source>
        <dbReference type="EMBL" id="EKD20293.1"/>
    </source>
</evidence>
<evidence type="ECO:0000256" key="2">
    <source>
        <dbReference type="ARBA" id="ARBA00004613"/>
    </source>
</evidence>
<keyword evidence="6" id="KW-0119">Carbohydrate metabolism</keyword>
<keyword evidence="4 6" id="KW-1015">Disulfide bond</keyword>
<keyword evidence="6" id="KW-0136">Cellulose degradation</keyword>
<dbReference type="GO" id="GO:0030248">
    <property type="term" value="F:cellulose binding"/>
    <property type="evidence" value="ECO:0007669"/>
    <property type="project" value="UniProtKB-UniRule"/>
</dbReference>
<evidence type="ECO:0000256" key="4">
    <source>
        <dbReference type="ARBA" id="ARBA00023157"/>
    </source>
</evidence>
<feature type="chain" id="PRO_5003855124" description="AA9 family lytic polysaccharide monooxygenase" evidence="7">
    <location>
        <begin position="21"/>
        <end position="342"/>
    </location>
</feature>
<dbReference type="EMBL" id="JH921429">
    <property type="protein sequence ID" value="EKD20293.1"/>
    <property type="molecule type" value="Genomic_DNA"/>
</dbReference>
<evidence type="ECO:0000313" key="10">
    <source>
        <dbReference type="Proteomes" id="UP000006753"/>
    </source>
</evidence>
<evidence type="ECO:0000259" key="8">
    <source>
        <dbReference type="Pfam" id="PF03443"/>
    </source>
</evidence>
<feature type="signal peptide" evidence="7">
    <location>
        <begin position="1"/>
        <end position="20"/>
    </location>
</feature>
<dbReference type="Proteomes" id="UP000006753">
    <property type="component" value="Unassembled WGS sequence"/>
</dbReference>
<comment type="function">
    <text evidence="6">Lytic polysaccharide monooxygenase (LMPO) that depolymerizes crystalline and amorphous polysaccharides via the oxidation of scissile alpha- or beta-(1-4)-glycosidic bonds, yielding C1 and/or C4 oxidation products. Catalysis by LPMOs requires the reduction of the active-site copper from Cu(II) to Cu(I) by a reducing agent and H(2)O(2) or O(2) as a cosubstrate.</text>
</comment>
<feature type="domain" description="Auxiliary Activity family 9 catalytic" evidence="8">
    <location>
        <begin position="21"/>
        <end position="215"/>
    </location>
</feature>
<keyword evidence="6" id="KW-0624">Polysaccharide degradation</keyword>
<evidence type="ECO:0000256" key="7">
    <source>
        <dbReference type="SAM" id="SignalP"/>
    </source>
</evidence>
<dbReference type="InterPro" id="IPR049892">
    <property type="entry name" value="AA9"/>
</dbReference>
<dbReference type="InParanoid" id="K1XHQ6"/>
<dbReference type="GO" id="GO:0030245">
    <property type="term" value="P:cellulose catabolic process"/>
    <property type="evidence" value="ECO:0007669"/>
    <property type="project" value="UniProtKB-UniRule"/>
</dbReference>
<protein>
    <recommendedName>
        <fullName evidence="6">AA9 family lytic polysaccharide monooxygenase</fullName>
        <ecNumber evidence="6">1.14.99.56</ecNumber>
    </recommendedName>
    <alternativeName>
        <fullName evidence="6">Endo-beta-1,4-glucanase</fullName>
    </alternativeName>
    <alternativeName>
        <fullName evidence="6">Glycosyl hydrolase 61 family protein</fullName>
    </alternativeName>
</protein>
<reference evidence="9 10" key="1">
    <citation type="journal article" date="2012" name="BMC Genomics">
        <title>Sequencing the genome of Marssonina brunnea reveals fungus-poplar co-evolution.</title>
        <authorList>
            <person name="Zhu S."/>
            <person name="Cao Y.-Z."/>
            <person name="Jiang C."/>
            <person name="Tan B.-Y."/>
            <person name="Wang Z."/>
            <person name="Feng S."/>
            <person name="Zhang L."/>
            <person name="Su X.-H."/>
            <person name="Brejova B."/>
            <person name="Vinar T."/>
            <person name="Xu M."/>
            <person name="Wang M.-X."/>
            <person name="Zhang S.-G."/>
            <person name="Huang M.-R."/>
            <person name="Wu R."/>
            <person name="Zhou Y."/>
        </authorList>
    </citation>
    <scope>NUCLEOTIDE SEQUENCE [LARGE SCALE GENOMIC DNA]</scope>
    <source>
        <strain evidence="9 10">MB_m1</strain>
    </source>
</reference>
<dbReference type="EC" id="1.14.99.56" evidence="6"/>
<dbReference type="AlphaFoldDB" id="K1XHQ6"/>
<proteinExistence type="predicted"/>
<sequence length="342" mass="36570">MRSLTALIACFWVLASQTSAHYIFNQFSSAGIKYPVYQYIRQNTNMNSPVIDLTSTDLRCNQGGVTGGNTQTITIAAGSSFTFTSDTAVYHNGPLSIYMAKATSTAAAFDGAGSVWFKILDLGPTFSNGAATWPLAQDYSYTVPTALPSGDYLLRIQQLAIHNPYPAGIPQFYVECAQVTVTGGGSGAPGPLESIPGFIKGDEPGYTANIYANFSNYTVPGPEVWSGQNAGGGGVSVTTKKPVVSPVDRFRLVVCLVEIAGDNADNIRQANEHNGNGCAGIALRAVRWTGLDWAEGLRQPVCMYFQQRLLLAVSLKAETLVGRRSEAKKRGGWGVVIRMSID</sequence>
<evidence type="ECO:0000256" key="6">
    <source>
        <dbReference type="RuleBase" id="RU368122"/>
    </source>
</evidence>
<keyword evidence="10" id="KW-1185">Reference proteome</keyword>
<evidence type="ECO:0000256" key="1">
    <source>
        <dbReference type="ARBA" id="ARBA00001973"/>
    </source>
</evidence>
<dbReference type="PANTHER" id="PTHR33353">
    <property type="entry name" value="PUTATIVE (AFU_ORTHOLOGUE AFUA_1G12560)-RELATED"/>
    <property type="match status" value="1"/>
</dbReference>
<comment type="domain">
    <text evidence="6">Has a modular structure: an endo-beta-1,4-glucanase catalytic module at the N-terminus, a linker rich in serines and threonines, and a C-terminal carbohydrate-binding module (CBM).</text>
</comment>
<organism evidence="9 10">
    <name type="scientific">Marssonina brunnea f. sp. multigermtubi (strain MB_m1)</name>
    <name type="common">Marssonina leaf spot fungus</name>
    <dbReference type="NCBI Taxonomy" id="1072389"/>
    <lineage>
        <taxon>Eukaryota</taxon>
        <taxon>Fungi</taxon>
        <taxon>Dikarya</taxon>
        <taxon>Ascomycota</taxon>
        <taxon>Pezizomycotina</taxon>
        <taxon>Leotiomycetes</taxon>
        <taxon>Helotiales</taxon>
        <taxon>Drepanopezizaceae</taxon>
        <taxon>Drepanopeziza</taxon>
    </lineage>
</organism>
<keyword evidence="3 6" id="KW-0964">Secreted</keyword>